<keyword evidence="2" id="KW-1185">Reference proteome</keyword>
<proteinExistence type="predicted"/>
<dbReference type="InterPro" id="IPR007922">
    <property type="entry name" value="DciA-like"/>
</dbReference>
<sequence>MEKYRDNSGRKKEIAPLQEAFEELLKAYRLKDKYDERMLIQAWPEMMGKTVASRTTSVYIKEKKLFVKVTSGAIKNEMSMNRSKIIEIIEQKFEKGVITDIVFL</sequence>
<dbReference type="OrthoDB" id="9796545at2"/>
<evidence type="ECO:0000313" key="1">
    <source>
        <dbReference type="EMBL" id="SIS52695.1"/>
    </source>
</evidence>
<dbReference type="Proteomes" id="UP000186026">
    <property type="component" value="Unassembled WGS sequence"/>
</dbReference>
<dbReference type="EMBL" id="FTOP01000001">
    <property type="protein sequence ID" value="SIS52695.1"/>
    <property type="molecule type" value="Genomic_DNA"/>
</dbReference>
<name>A0A1N7JTQ4_9BACT</name>
<evidence type="ECO:0008006" key="3">
    <source>
        <dbReference type="Google" id="ProtNLM"/>
    </source>
</evidence>
<dbReference type="AlphaFoldDB" id="A0A1N7JTQ4"/>
<dbReference type="STRING" id="529505.SAMN05421761_101246"/>
<evidence type="ECO:0000313" key="2">
    <source>
        <dbReference type="Proteomes" id="UP000186026"/>
    </source>
</evidence>
<dbReference type="PANTHER" id="PTHR36456">
    <property type="entry name" value="UPF0232 PROTEIN SCO3875"/>
    <property type="match status" value="1"/>
</dbReference>
<dbReference type="Pfam" id="PF05258">
    <property type="entry name" value="DciA"/>
    <property type="match status" value="1"/>
</dbReference>
<gene>
    <name evidence="1" type="ORF">SAMN05421761_101246</name>
</gene>
<dbReference type="RefSeq" id="WP_076497737.1">
    <property type="nucleotide sequence ID" value="NZ_FTOP01000001.1"/>
</dbReference>
<dbReference type="PANTHER" id="PTHR36456:SF1">
    <property type="entry name" value="UPF0232 PROTEIN SCO3875"/>
    <property type="match status" value="1"/>
</dbReference>
<accession>A0A1N7JTQ4</accession>
<organism evidence="1 2">
    <name type="scientific">Belliella pelovolcani</name>
    <dbReference type="NCBI Taxonomy" id="529505"/>
    <lineage>
        <taxon>Bacteria</taxon>
        <taxon>Pseudomonadati</taxon>
        <taxon>Bacteroidota</taxon>
        <taxon>Cytophagia</taxon>
        <taxon>Cytophagales</taxon>
        <taxon>Cyclobacteriaceae</taxon>
        <taxon>Belliella</taxon>
    </lineage>
</organism>
<reference evidence="2" key="1">
    <citation type="submission" date="2017-01" db="EMBL/GenBank/DDBJ databases">
        <authorList>
            <person name="Varghese N."/>
            <person name="Submissions S."/>
        </authorList>
    </citation>
    <scope>NUCLEOTIDE SEQUENCE [LARGE SCALE GENOMIC DNA]</scope>
    <source>
        <strain evidence="2">DSM 46698</strain>
    </source>
</reference>
<protein>
    <recommendedName>
        <fullName evidence="3">DUF721 domain-containing protein</fullName>
    </recommendedName>
</protein>